<dbReference type="SUPFAM" id="SSF53850">
    <property type="entry name" value="Periplasmic binding protein-like II"/>
    <property type="match status" value="1"/>
</dbReference>
<evidence type="ECO:0000256" key="1">
    <source>
        <dbReference type="ARBA" id="ARBA00010333"/>
    </source>
</evidence>
<evidence type="ECO:0000256" key="2">
    <source>
        <dbReference type="ARBA" id="ARBA00022448"/>
    </source>
</evidence>
<evidence type="ECO:0000256" key="5">
    <source>
        <dbReference type="SAM" id="SignalP"/>
    </source>
</evidence>
<keyword evidence="2" id="KW-0813">Transport</keyword>
<dbReference type="SMART" id="SM00062">
    <property type="entry name" value="PBPb"/>
    <property type="match status" value="1"/>
</dbReference>
<feature type="signal peptide" evidence="5">
    <location>
        <begin position="1"/>
        <end position="21"/>
    </location>
</feature>
<dbReference type="InterPro" id="IPR051455">
    <property type="entry name" value="Bact_solute-bind_prot3"/>
</dbReference>
<feature type="region of interest" description="Disordered" evidence="4">
    <location>
        <begin position="22"/>
        <end position="52"/>
    </location>
</feature>
<dbReference type="Pfam" id="PF00497">
    <property type="entry name" value="SBP_bac_3"/>
    <property type="match status" value="1"/>
</dbReference>
<evidence type="ECO:0000313" key="7">
    <source>
        <dbReference type="EMBL" id="TWD14599.1"/>
    </source>
</evidence>
<name>A0A560WAD1_9MICO</name>
<accession>A0A560WAD1</accession>
<feature type="compositionally biased region" description="Low complexity" evidence="4">
    <location>
        <begin position="27"/>
        <end position="48"/>
    </location>
</feature>
<feature type="chain" id="PRO_5021897073" evidence="5">
    <location>
        <begin position="22"/>
        <end position="309"/>
    </location>
</feature>
<gene>
    <name evidence="7" type="ORF">FB557_2014</name>
</gene>
<dbReference type="GO" id="GO:0006865">
    <property type="term" value="P:amino acid transport"/>
    <property type="evidence" value="ECO:0007669"/>
    <property type="project" value="TreeGrafter"/>
</dbReference>
<dbReference type="PANTHER" id="PTHR30085:SF6">
    <property type="entry name" value="ABC TRANSPORTER GLUTAMINE-BINDING PROTEIN GLNH"/>
    <property type="match status" value="1"/>
</dbReference>
<comment type="caution">
    <text evidence="7">The sequence shown here is derived from an EMBL/GenBank/DDBJ whole genome shotgun (WGS) entry which is preliminary data.</text>
</comment>
<feature type="domain" description="Solute-binding protein family 3/N-terminal" evidence="6">
    <location>
        <begin position="54"/>
        <end position="275"/>
    </location>
</feature>
<evidence type="ECO:0000313" key="8">
    <source>
        <dbReference type="Proteomes" id="UP000315628"/>
    </source>
</evidence>
<keyword evidence="8" id="KW-1185">Reference proteome</keyword>
<dbReference type="PANTHER" id="PTHR30085">
    <property type="entry name" value="AMINO ACID ABC TRANSPORTER PERMEASE"/>
    <property type="match status" value="1"/>
</dbReference>
<organism evidence="7 8">
    <name type="scientific">Marihabitans asiaticum</name>
    <dbReference type="NCBI Taxonomy" id="415218"/>
    <lineage>
        <taxon>Bacteria</taxon>
        <taxon>Bacillati</taxon>
        <taxon>Actinomycetota</taxon>
        <taxon>Actinomycetes</taxon>
        <taxon>Micrococcales</taxon>
        <taxon>Intrasporangiaceae</taxon>
        <taxon>Marihabitans</taxon>
    </lineage>
</organism>
<keyword evidence="3 5" id="KW-0732">Signal</keyword>
<proteinExistence type="inferred from homology"/>
<evidence type="ECO:0000256" key="3">
    <source>
        <dbReference type="ARBA" id="ARBA00022729"/>
    </source>
</evidence>
<dbReference type="EMBL" id="VIUW01000003">
    <property type="protein sequence ID" value="TWD14599.1"/>
    <property type="molecule type" value="Genomic_DNA"/>
</dbReference>
<protein>
    <submittedName>
        <fullName evidence="7">Amino acid ABC transporter substrate-binding protein (PAAT family)</fullName>
    </submittedName>
</protein>
<evidence type="ECO:0000259" key="6">
    <source>
        <dbReference type="SMART" id="SM00062"/>
    </source>
</evidence>
<reference evidence="7 8" key="1">
    <citation type="submission" date="2019-06" db="EMBL/GenBank/DDBJ databases">
        <title>Sequencing the genomes of 1000 actinobacteria strains.</title>
        <authorList>
            <person name="Klenk H.-P."/>
        </authorList>
    </citation>
    <scope>NUCLEOTIDE SEQUENCE [LARGE SCALE GENOMIC DNA]</scope>
    <source>
        <strain evidence="7 8">DSM 18935</strain>
    </source>
</reference>
<dbReference type="GO" id="GO:0030288">
    <property type="term" value="C:outer membrane-bounded periplasmic space"/>
    <property type="evidence" value="ECO:0007669"/>
    <property type="project" value="TreeGrafter"/>
</dbReference>
<evidence type="ECO:0000256" key="4">
    <source>
        <dbReference type="SAM" id="MobiDB-lite"/>
    </source>
</evidence>
<dbReference type="InterPro" id="IPR001638">
    <property type="entry name" value="Solute-binding_3/MltF_N"/>
</dbReference>
<dbReference type="Gene3D" id="3.40.190.10">
    <property type="entry name" value="Periplasmic binding protein-like II"/>
    <property type="match status" value="2"/>
</dbReference>
<dbReference type="Proteomes" id="UP000315628">
    <property type="component" value="Unassembled WGS sequence"/>
</dbReference>
<sequence length="309" mass="32985">MRRVGVAAALVALLAALPGCADRERIPPSTTTSTTTTTMGPTTSEASAPPAPDELRVAISDDQPGLGLKREGTYTGLDADIARFVAGQLGVEQVTFVRSVPDQRDELLATRQADLVVASYSMTEERARTVRFAGPYLVTGQDLLVREGSKIGSPKNLRGKTVCGATGSAGTALLVEKFVGLRIVTEPTVAACVERLREGDVAAVTSDAAILAGYLMDDEGERDLKLTGKQFSTERYGIAMRPEDEQLCERVTAALETMMRSGAWRTAVRSNLPEPQLIGTRTYVTPQVEPCLHTPEQDETETSPATTTG</sequence>
<dbReference type="RefSeq" id="WP_144857453.1">
    <property type="nucleotide sequence ID" value="NZ_BAAAYT010000005.1"/>
</dbReference>
<dbReference type="GO" id="GO:0005576">
    <property type="term" value="C:extracellular region"/>
    <property type="evidence" value="ECO:0007669"/>
    <property type="project" value="TreeGrafter"/>
</dbReference>
<comment type="similarity">
    <text evidence="1">Belongs to the bacterial solute-binding protein 3 family.</text>
</comment>
<dbReference type="AlphaFoldDB" id="A0A560WAD1"/>
<dbReference type="OrthoDB" id="9807888at2"/>